<dbReference type="AlphaFoldDB" id="A0A2J8AI31"/>
<accession>A0A2J8AI31</accession>
<comment type="caution">
    <text evidence="2">The sequence shown here is derived from an EMBL/GenBank/DDBJ whole genome shotgun (WGS) entry which is preliminary data.</text>
</comment>
<sequence length="56" mass="5344">MHFHSARPPDPSKQEPGAGAGPGPAVALGPGGAASAMSDAEQLAFFASLNGGGAAR</sequence>
<gene>
    <name evidence="2" type="ORF">TSOC_000962</name>
</gene>
<protein>
    <submittedName>
        <fullName evidence="2">Uncharacterized protein</fullName>
    </submittedName>
</protein>
<name>A0A2J8AI31_9CHLO</name>
<evidence type="ECO:0000313" key="3">
    <source>
        <dbReference type="Proteomes" id="UP000236333"/>
    </source>
</evidence>
<dbReference type="Proteomes" id="UP000236333">
    <property type="component" value="Unassembled WGS sequence"/>
</dbReference>
<evidence type="ECO:0000256" key="1">
    <source>
        <dbReference type="SAM" id="MobiDB-lite"/>
    </source>
</evidence>
<dbReference type="EMBL" id="PGGS01000014">
    <property type="protein sequence ID" value="PNH12167.1"/>
    <property type="molecule type" value="Genomic_DNA"/>
</dbReference>
<proteinExistence type="predicted"/>
<feature type="region of interest" description="Disordered" evidence="1">
    <location>
        <begin position="1"/>
        <end position="34"/>
    </location>
</feature>
<organism evidence="2 3">
    <name type="scientific">Tetrabaena socialis</name>
    <dbReference type="NCBI Taxonomy" id="47790"/>
    <lineage>
        <taxon>Eukaryota</taxon>
        <taxon>Viridiplantae</taxon>
        <taxon>Chlorophyta</taxon>
        <taxon>core chlorophytes</taxon>
        <taxon>Chlorophyceae</taxon>
        <taxon>CS clade</taxon>
        <taxon>Chlamydomonadales</taxon>
        <taxon>Tetrabaenaceae</taxon>
        <taxon>Tetrabaena</taxon>
    </lineage>
</organism>
<feature type="compositionally biased region" description="Low complexity" evidence="1">
    <location>
        <begin position="23"/>
        <end position="34"/>
    </location>
</feature>
<evidence type="ECO:0000313" key="2">
    <source>
        <dbReference type="EMBL" id="PNH12167.1"/>
    </source>
</evidence>
<reference evidence="2 3" key="1">
    <citation type="journal article" date="2017" name="Mol. Biol. Evol.">
        <title>The 4-celled Tetrabaena socialis nuclear genome reveals the essential components for genetic control of cell number at the origin of multicellularity in the volvocine lineage.</title>
        <authorList>
            <person name="Featherston J."/>
            <person name="Arakaki Y."/>
            <person name="Hanschen E.R."/>
            <person name="Ferris P.J."/>
            <person name="Michod R.E."/>
            <person name="Olson B.J.S.C."/>
            <person name="Nozaki H."/>
            <person name="Durand P.M."/>
        </authorList>
    </citation>
    <scope>NUCLEOTIDE SEQUENCE [LARGE SCALE GENOMIC DNA]</scope>
    <source>
        <strain evidence="2 3">NIES-571</strain>
    </source>
</reference>
<keyword evidence="3" id="KW-1185">Reference proteome</keyword>